<gene>
    <name evidence="2" type="ORF">PINE0816_LOCUS5955</name>
</gene>
<feature type="region of interest" description="Disordered" evidence="1">
    <location>
        <begin position="1"/>
        <end position="85"/>
    </location>
</feature>
<dbReference type="AlphaFoldDB" id="A0A7S0C176"/>
<evidence type="ECO:0000313" key="2">
    <source>
        <dbReference type="EMBL" id="CAD8409832.1"/>
    </source>
</evidence>
<organism evidence="2">
    <name type="scientific">Proboscia inermis</name>
    <dbReference type="NCBI Taxonomy" id="420281"/>
    <lineage>
        <taxon>Eukaryota</taxon>
        <taxon>Sar</taxon>
        <taxon>Stramenopiles</taxon>
        <taxon>Ochrophyta</taxon>
        <taxon>Bacillariophyta</taxon>
        <taxon>Coscinodiscophyceae</taxon>
        <taxon>Rhizosoleniophycidae</taxon>
        <taxon>Rhizosoleniales</taxon>
        <taxon>Rhizosoleniaceae</taxon>
        <taxon>Proboscia</taxon>
    </lineage>
</organism>
<sequence length="116" mass="12999">MTPTEVKDDDKVEQKQKQTETLVEVKDVEKVEQEQKNYTANEKEDKVEEQSTGKEKGSSTKALSFPAPTSTSSAPTPSPATSANITTTTLLPPPLYPFPQVTLYPFHYSPLYFLRF</sequence>
<proteinExistence type="predicted"/>
<dbReference type="EMBL" id="HBEL01012446">
    <property type="protein sequence ID" value="CAD8409832.1"/>
    <property type="molecule type" value="Transcribed_RNA"/>
</dbReference>
<feature type="compositionally biased region" description="Low complexity" evidence="1">
    <location>
        <begin position="62"/>
        <end position="85"/>
    </location>
</feature>
<evidence type="ECO:0000256" key="1">
    <source>
        <dbReference type="SAM" id="MobiDB-lite"/>
    </source>
</evidence>
<reference evidence="2" key="1">
    <citation type="submission" date="2021-01" db="EMBL/GenBank/DDBJ databases">
        <authorList>
            <person name="Corre E."/>
            <person name="Pelletier E."/>
            <person name="Niang G."/>
            <person name="Scheremetjew M."/>
            <person name="Finn R."/>
            <person name="Kale V."/>
            <person name="Holt S."/>
            <person name="Cochrane G."/>
            <person name="Meng A."/>
            <person name="Brown T."/>
            <person name="Cohen L."/>
        </authorList>
    </citation>
    <scope>NUCLEOTIDE SEQUENCE</scope>
    <source>
        <strain evidence="2">CCAP1064/1</strain>
    </source>
</reference>
<accession>A0A7S0C176</accession>
<protein>
    <submittedName>
        <fullName evidence="2">Uncharacterized protein</fullName>
    </submittedName>
</protein>
<name>A0A7S0C176_9STRA</name>
<feature type="compositionally biased region" description="Basic and acidic residues" evidence="1">
    <location>
        <begin position="1"/>
        <end position="58"/>
    </location>
</feature>